<evidence type="ECO:0008006" key="3">
    <source>
        <dbReference type="Google" id="ProtNLM"/>
    </source>
</evidence>
<protein>
    <recommendedName>
        <fullName evidence="3">BON domain-containing protein</fullName>
    </recommendedName>
</protein>
<dbReference type="Proteomes" id="UP000252004">
    <property type="component" value="Chromosome"/>
</dbReference>
<dbReference type="KEGG" id="sgz:C0216_17620"/>
<keyword evidence="2" id="KW-1185">Reference proteome</keyword>
<evidence type="ECO:0000313" key="1">
    <source>
        <dbReference type="EMBL" id="AXE25025.1"/>
    </source>
</evidence>
<gene>
    <name evidence="1" type="ORF">C0216_17620</name>
</gene>
<dbReference type="AlphaFoldDB" id="A0A344U2A4"/>
<proteinExistence type="predicted"/>
<sequence length="91" mass="10047">MNGPARRHDEPVAYRAERLRERLARDDLAELGVQIDLHGPITVLTGTVTTAACREQVLSIAAEELDGLQWRHDIRLAGVLPPSEGDLEDLP</sequence>
<dbReference type="OrthoDB" id="4322570at2"/>
<reference evidence="1 2" key="1">
    <citation type="submission" date="2018-01" db="EMBL/GenBank/DDBJ databases">
        <title>Draft genome Sequence of streptomyces globosus LZH-48.</title>
        <authorList>
            <person name="Ran K."/>
            <person name="Li Z."/>
            <person name="Wei S."/>
            <person name="Dong R."/>
        </authorList>
    </citation>
    <scope>NUCLEOTIDE SEQUENCE [LARGE SCALE GENOMIC DNA]</scope>
    <source>
        <strain evidence="1 2">LZH-48</strain>
    </source>
</reference>
<dbReference type="RefSeq" id="WP_114056213.1">
    <property type="nucleotide sequence ID" value="NZ_CP030862.1"/>
</dbReference>
<dbReference type="EMBL" id="CP030862">
    <property type="protein sequence ID" value="AXE25025.1"/>
    <property type="molecule type" value="Genomic_DNA"/>
</dbReference>
<organism evidence="1 2">
    <name type="scientific">Streptomyces globosus</name>
    <dbReference type="NCBI Taxonomy" id="68209"/>
    <lineage>
        <taxon>Bacteria</taxon>
        <taxon>Bacillati</taxon>
        <taxon>Actinomycetota</taxon>
        <taxon>Actinomycetes</taxon>
        <taxon>Kitasatosporales</taxon>
        <taxon>Streptomycetaceae</taxon>
        <taxon>Streptomyces</taxon>
    </lineage>
</organism>
<evidence type="ECO:0000313" key="2">
    <source>
        <dbReference type="Proteomes" id="UP000252004"/>
    </source>
</evidence>
<accession>A0A344U2A4</accession>
<name>A0A344U2A4_9ACTN</name>